<organism evidence="2 3">
    <name type="scientific">Halomonas binhaiensis</name>
    <dbReference type="NCBI Taxonomy" id="2562282"/>
    <lineage>
        <taxon>Bacteria</taxon>
        <taxon>Pseudomonadati</taxon>
        <taxon>Pseudomonadota</taxon>
        <taxon>Gammaproteobacteria</taxon>
        <taxon>Oceanospirillales</taxon>
        <taxon>Halomonadaceae</taxon>
        <taxon>Halomonas</taxon>
    </lineage>
</organism>
<dbReference type="KEGG" id="hbh:E4T21_20130"/>
<dbReference type="InterPro" id="IPR032710">
    <property type="entry name" value="NTF2-like_dom_sf"/>
</dbReference>
<dbReference type="AlphaFoldDB" id="A0A5C1NJV8"/>
<feature type="domain" description="DUF4440" evidence="1">
    <location>
        <begin position="9"/>
        <end position="116"/>
    </location>
</feature>
<gene>
    <name evidence="2" type="ORF">E4T21_20130</name>
</gene>
<dbReference type="OrthoDB" id="8900350at2"/>
<reference evidence="2" key="1">
    <citation type="submission" date="2021-02" db="EMBL/GenBank/DDBJ databases">
        <title>Strain Y2R2, a novel species of the genus Halomonas.</title>
        <authorList>
            <person name="Huang H."/>
        </authorList>
    </citation>
    <scope>NUCLEOTIDE SEQUENCE</scope>
    <source>
        <strain evidence="2">Y2R2</strain>
    </source>
</reference>
<proteinExistence type="predicted"/>
<name>A0A5C1NJV8_9GAMM</name>
<accession>A0A5C1NJV8</accession>
<protein>
    <submittedName>
        <fullName evidence="2">Nuclear transport factor 2 family protein</fullName>
    </submittedName>
</protein>
<dbReference type="InterPro" id="IPR027843">
    <property type="entry name" value="DUF4440"/>
</dbReference>
<evidence type="ECO:0000259" key="1">
    <source>
        <dbReference type="Pfam" id="PF14534"/>
    </source>
</evidence>
<dbReference type="Gene3D" id="3.10.450.50">
    <property type="match status" value="1"/>
</dbReference>
<keyword evidence="3" id="KW-1185">Reference proteome</keyword>
<dbReference type="EMBL" id="CP038437">
    <property type="protein sequence ID" value="QEM83614.1"/>
    <property type="molecule type" value="Genomic_DNA"/>
</dbReference>
<dbReference type="Pfam" id="PF14534">
    <property type="entry name" value="DUF4440"/>
    <property type="match status" value="1"/>
</dbReference>
<evidence type="ECO:0000313" key="2">
    <source>
        <dbReference type="EMBL" id="QEM83614.1"/>
    </source>
</evidence>
<dbReference type="SUPFAM" id="SSF54427">
    <property type="entry name" value="NTF2-like"/>
    <property type="match status" value="1"/>
</dbReference>
<dbReference type="RefSeq" id="WP_149286736.1">
    <property type="nucleotide sequence ID" value="NZ_CP038437.2"/>
</dbReference>
<dbReference type="Proteomes" id="UP000324285">
    <property type="component" value="Chromosome"/>
</dbReference>
<sequence>MEINISLEKVRKLWIEAYFKGDVDCLADIESPFFFVKSGETIISKDEQLSNVRKNRYKRLVNKCDIVDFRESIDEVREHPGCTTVSGRATVYCESEIVGRYDFFEVWMVVDDRWQIAYLCYEAI</sequence>
<evidence type="ECO:0000313" key="3">
    <source>
        <dbReference type="Proteomes" id="UP000324285"/>
    </source>
</evidence>